<sequence length="94" mass="10124">MFGRAWSAFFRHKFISSLGICVLGSQLIDLGLESIGGPLLFIGAPWFVFALAAAIGGSSGRQYLPGTVKIDGVTYSANSREASNAQWQVDNRRT</sequence>
<keyword evidence="1" id="KW-0472">Membrane</keyword>
<evidence type="ECO:0000256" key="1">
    <source>
        <dbReference type="SAM" id="Phobius"/>
    </source>
</evidence>
<reference evidence="2 3" key="1">
    <citation type="submission" date="2016-11" db="EMBL/GenBank/DDBJ databases">
        <authorList>
            <person name="Jaros S."/>
            <person name="Januszkiewicz K."/>
            <person name="Wedrychowicz H."/>
        </authorList>
    </citation>
    <scope>NUCLEOTIDE SEQUENCE [LARGE SCALE GENOMIC DNA]</scope>
    <source>
        <strain evidence="2 3">DSM 45408</strain>
    </source>
</reference>
<evidence type="ECO:0000313" key="3">
    <source>
        <dbReference type="Proteomes" id="UP000184471"/>
    </source>
</evidence>
<dbReference type="STRING" id="1070870.SAMN05444351_1991"/>
<keyword evidence="1" id="KW-1133">Transmembrane helix</keyword>
<dbReference type="AlphaFoldDB" id="A0A1M5ICB7"/>
<keyword evidence="1" id="KW-0812">Transmembrane</keyword>
<evidence type="ECO:0000313" key="2">
    <source>
        <dbReference type="EMBL" id="SHG25413.1"/>
    </source>
</evidence>
<gene>
    <name evidence="2" type="ORF">SAMN05444351_1991</name>
</gene>
<proteinExistence type="predicted"/>
<name>A0A1M5ICB7_9ACTN</name>
<accession>A0A1M5ICB7</accession>
<protein>
    <submittedName>
        <fullName evidence="2">Uncharacterized protein</fullName>
    </submittedName>
</protein>
<keyword evidence="3" id="KW-1185">Reference proteome</keyword>
<dbReference type="EMBL" id="FQVX01000002">
    <property type="protein sequence ID" value="SHG25413.1"/>
    <property type="molecule type" value="Genomic_DNA"/>
</dbReference>
<dbReference type="RefSeq" id="WP_073420003.1">
    <property type="nucleotide sequence ID" value="NZ_FQVX01000002.1"/>
</dbReference>
<feature type="transmembrane region" description="Helical" evidence="1">
    <location>
        <begin position="37"/>
        <end position="55"/>
    </location>
</feature>
<organism evidence="2 3">
    <name type="scientific">Geodermatophilus nigrescens</name>
    <dbReference type="NCBI Taxonomy" id="1070870"/>
    <lineage>
        <taxon>Bacteria</taxon>
        <taxon>Bacillati</taxon>
        <taxon>Actinomycetota</taxon>
        <taxon>Actinomycetes</taxon>
        <taxon>Geodermatophilales</taxon>
        <taxon>Geodermatophilaceae</taxon>
        <taxon>Geodermatophilus</taxon>
    </lineage>
</organism>
<dbReference type="Proteomes" id="UP000184471">
    <property type="component" value="Unassembled WGS sequence"/>
</dbReference>